<comment type="caution">
    <text evidence="2">The sequence shown here is derived from an EMBL/GenBank/DDBJ whole genome shotgun (WGS) entry which is preliminary data.</text>
</comment>
<reference evidence="2 3" key="1">
    <citation type="submission" date="2019-08" db="EMBL/GenBank/DDBJ databases">
        <title>In-depth cultivation of the pig gut microbiome towards novel bacterial diversity and tailored functional studies.</title>
        <authorList>
            <person name="Wylensek D."/>
            <person name="Hitch T.C.A."/>
            <person name="Clavel T."/>
        </authorList>
    </citation>
    <scope>NUCLEOTIDE SEQUENCE [LARGE SCALE GENOMIC DNA]</scope>
    <source>
        <strain evidence="2 3">WCA-389-WT-23D1</strain>
    </source>
</reference>
<dbReference type="Pfam" id="PF24749">
    <property type="entry name" value="DUF7695"/>
    <property type="match status" value="1"/>
</dbReference>
<organism evidence="2 3">
    <name type="scientific">Clostridium porci</name>
    <dbReference type="NCBI Taxonomy" id="2605778"/>
    <lineage>
        <taxon>Bacteria</taxon>
        <taxon>Bacillati</taxon>
        <taxon>Bacillota</taxon>
        <taxon>Clostridia</taxon>
        <taxon>Eubacteriales</taxon>
        <taxon>Clostridiaceae</taxon>
        <taxon>Clostridium</taxon>
    </lineage>
</organism>
<sequence>MEKILKNCIQCKVCGEVIESKSVYDFKACSCGTCSVDGGLEYLRRVADDKKSYVELSITEEIIDTK</sequence>
<name>A0A7X2NMX7_9CLOT</name>
<gene>
    <name evidence="2" type="ORF">FYJ39_15060</name>
</gene>
<proteinExistence type="predicted"/>
<protein>
    <recommendedName>
        <fullName evidence="1">DUF7695 domain-containing protein</fullName>
    </recommendedName>
</protein>
<keyword evidence="3" id="KW-1185">Reference proteome</keyword>
<dbReference type="Proteomes" id="UP000429958">
    <property type="component" value="Unassembled WGS sequence"/>
</dbReference>
<accession>A0A7X2NMX7</accession>
<dbReference type="InterPro" id="IPR056112">
    <property type="entry name" value="DUF7695"/>
</dbReference>
<evidence type="ECO:0000313" key="2">
    <source>
        <dbReference type="EMBL" id="MSS37845.1"/>
    </source>
</evidence>
<dbReference type="AlphaFoldDB" id="A0A7X2NMX7"/>
<evidence type="ECO:0000259" key="1">
    <source>
        <dbReference type="Pfam" id="PF24749"/>
    </source>
</evidence>
<dbReference type="RefSeq" id="WP_154473291.1">
    <property type="nucleotide sequence ID" value="NZ_VUMD01000015.1"/>
</dbReference>
<evidence type="ECO:0000313" key="3">
    <source>
        <dbReference type="Proteomes" id="UP000429958"/>
    </source>
</evidence>
<dbReference type="EMBL" id="VUMD01000015">
    <property type="protein sequence ID" value="MSS37845.1"/>
    <property type="molecule type" value="Genomic_DNA"/>
</dbReference>
<feature type="domain" description="DUF7695" evidence="1">
    <location>
        <begin position="3"/>
        <end position="60"/>
    </location>
</feature>